<dbReference type="AlphaFoldDB" id="A0A0J8TXZ2"/>
<evidence type="ECO:0000313" key="2">
    <source>
        <dbReference type="Proteomes" id="UP000037594"/>
    </source>
</evidence>
<protein>
    <recommendedName>
        <fullName evidence="3">Ester cyclase</fullName>
    </recommendedName>
</protein>
<accession>A0A0J8TXZ2</accession>
<dbReference type="GO" id="GO:0030638">
    <property type="term" value="P:polyketide metabolic process"/>
    <property type="evidence" value="ECO:0007669"/>
    <property type="project" value="InterPro"/>
</dbReference>
<proteinExistence type="predicted"/>
<dbReference type="EMBL" id="LFOD01000051">
    <property type="protein sequence ID" value="KMV14286.1"/>
    <property type="molecule type" value="Genomic_DNA"/>
</dbReference>
<dbReference type="Gene3D" id="3.10.450.50">
    <property type="match status" value="1"/>
</dbReference>
<gene>
    <name evidence="1" type="ORF">ACT17_30905</name>
</gene>
<dbReference type="Proteomes" id="UP000037594">
    <property type="component" value="Unassembled WGS sequence"/>
</dbReference>
<evidence type="ECO:0000313" key="1">
    <source>
        <dbReference type="EMBL" id="KMV14286.1"/>
    </source>
</evidence>
<sequence>MDRSAFIPEFFSHVDAKEFNWVKAQLADDCLIADPGMCARGPQAVVDWMSSFMRAFPDMQHRPFQILADDDQAAFLIEITGNHTGSLALSDGNVLPPTGRALKLTISEFWKFTEGKVSEYRVIYDRIEFLAQIGIDAVPAAQ</sequence>
<dbReference type="PANTHER" id="PTHR38436">
    <property type="entry name" value="POLYKETIDE CYCLASE SNOAL-LIKE DOMAIN"/>
    <property type="match status" value="1"/>
</dbReference>
<dbReference type="InterPro" id="IPR009959">
    <property type="entry name" value="Cyclase_SnoaL-like"/>
</dbReference>
<dbReference type="Pfam" id="PF07366">
    <property type="entry name" value="SnoaL"/>
    <property type="match status" value="1"/>
</dbReference>
<evidence type="ECO:0008006" key="3">
    <source>
        <dbReference type="Google" id="ProtNLM"/>
    </source>
</evidence>
<organism evidence="1 2">
    <name type="scientific">Mycolicibacterium conceptionense</name>
    <dbReference type="NCBI Taxonomy" id="451644"/>
    <lineage>
        <taxon>Bacteria</taxon>
        <taxon>Bacillati</taxon>
        <taxon>Actinomycetota</taxon>
        <taxon>Actinomycetes</taxon>
        <taxon>Mycobacteriales</taxon>
        <taxon>Mycobacteriaceae</taxon>
        <taxon>Mycolicibacterium</taxon>
    </lineage>
</organism>
<dbReference type="PATRIC" id="fig|451644.5.peg.6337"/>
<dbReference type="InterPro" id="IPR032710">
    <property type="entry name" value="NTF2-like_dom_sf"/>
</dbReference>
<dbReference type="PANTHER" id="PTHR38436:SF1">
    <property type="entry name" value="ESTER CYCLASE"/>
    <property type="match status" value="1"/>
</dbReference>
<dbReference type="SUPFAM" id="SSF54427">
    <property type="entry name" value="NTF2-like"/>
    <property type="match status" value="1"/>
</dbReference>
<comment type="caution">
    <text evidence="1">The sequence shown here is derived from an EMBL/GenBank/DDBJ whole genome shotgun (WGS) entry which is preliminary data.</text>
</comment>
<reference evidence="1 2" key="1">
    <citation type="submission" date="2015-06" db="EMBL/GenBank/DDBJ databases">
        <title>Genome sequence of Mycobacterium conceptionense strain MLE.</title>
        <authorList>
            <person name="Greninger A.L."/>
            <person name="Cunningham G."/>
            <person name="Chiu C.Y."/>
            <person name="Miller S."/>
        </authorList>
    </citation>
    <scope>NUCLEOTIDE SEQUENCE [LARGE SCALE GENOMIC DNA]</scope>
    <source>
        <strain evidence="1 2">MLE</strain>
    </source>
</reference>
<name>A0A0J8TXZ2_9MYCO</name>
<dbReference type="RefSeq" id="WP_047040111.1">
    <property type="nucleotide sequence ID" value="NZ_LFOD01000051.1"/>
</dbReference>